<organism evidence="1 2">
    <name type="scientific">Massarina eburnea CBS 473.64</name>
    <dbReference type="NCBI Taxonomy" id="1395130"/>
    <lineage>
        <taxon>Eukaryota</taxon>
        <taxon>Fungi</taxon>
        <taxon>Dikarya</taxon>
        <taxon>Ascomycota</taxon>
        <taxon>Pezizomycotina</taxon>
        <taxon>Dothideomycetes</taxon>
        <taxon>Pleosporomycetidae</taxon>
        <taxon>Pleosporales</taxon>
        <taxon>Massarineae</taxon>
        <taxon>Massarinaceae</taxon>
        <taxon>Massarina</taxon>
    </lineage>
</organism>
<keyword evidence="2" id="KW-1185">Reference proteome</keyword>
<gene>
    <name evidence="1" type="ORF">P280DRAFT_464886</name>
</gene>
<reference evidence="1" key="1">
    <citation type="journal article" date="2020" name="Stud. Mycol.">
        <title>101 Dothideomycetes genomes: a test case for predicting lifestyles and emergence of pathogens.</title>
        <authorList>
            <person name="Haridas S."/>
            <person name="Albert R."/>
            <person name="Binder M."/>
            <person name="Bloem J."/>
            <person name="Labutti K."/>
            <person name="Salamov A."/>
            <person name="Andreopoulos B."/>
            <person name="Baker S."/>
            <person name="Barry K."/>
            <person name="Bills G."/>
            <person name="Bluhm B."/>
            <person name="Cannon C."/>
            <person name="Castanera R."/>
            <person name="Culley D."/>
            <person name="Daum C."/>
            <person name="Ezra D."/>
            <person name="Gonzalez J."/>
            <person name="Henrissat B."/>
            <person name="Kuo A."/>
            <person name="Liang C."/>
            <person name="Lipzen A."/>
            <person name="Lutzoni F."/>
            <person name="Magnuson J."/>
            <person name="Mondo S."/>
            <person name="Nolan M."/>
            <person name="Ohm R."/>
            <person name="Pangilinan J."/>
            <person name="Park H.-J."/>
            <person name="Ramirez L."/>
            <person name="Alfaro M."/>
            <person name="Sun H."/>
            <person name="Tritt A."/>
            <person name="Yoshinaga Y."/>
            <person name="Zwiers L.-H."/>
            <person name="Turgeon B."/>
            <person name="Goodwin S."/>
            <person name="Spatafora J."/>
            <person name="Crous P."/>
            <person name="Grigoriev I."/>
        </authorList>
    </citation>
    <scope>NUCLEOTIDE SEQUENCE</scope>
    <source>
        <strain evidence="1">CBS 473.64</strain>
    </source>
</reference>
<dbReference type="EMBL" id="MU006776">
    <property type="protein sequence ID" value="KAF2646694.1"/>
    <property type="molecule type" value="Genomic_DNA"/>
</dbReference>
<proteinExistence type="predicted"/>
<protein>
    <submittedName>
        <fullName evidence="1">Uncharacterized protein</fullName>
    </submittedName>
</protein>
<dbReference type="AlphaFoldDB" id="A0A6A6SKG0"/>
<dbReference type="Proteomes" id="UP000799753">
    <property type="component" value="Unassembled WGS sequence"/>
</dbReference>
<evidence type="ECO:0000313" key="1">
    <source>
        <dbReference type="EMBL" id="KAF2646694.1"/>
    </source>
</evidence>
<name>A0A6A6SKG0_9PLEO</name>
<evidence type="ECO:0000313" key="2">
    <source>
        <dbReference type="Proteomes" id="UP000799753"/>
    </source>
</evidence>
<dbReference type="OrthoDB" id="10515524at2759"/>
<sequence>MPPRRRAASCSYPPRSRTKAFYQHSSTYQSSSHRSPVRTLPDLYPALQPLALGEATLRSLERLDQLTDHITDLHAQISTIYVSARSSVLTSERETAIMQLKTLIEALEWHIEEHGEALQDIKREDIVGLYVVAGMTRVEALLETRDDFVKLENVVAGTRERVKEWLADIVYSGEGVGKEETSDVS</sequence>
<accession>A0A6A6SKG0</accession>